<protein>
    <submittedName>
        <fullName evidence="1">Uncharacterized protein</fullName>
    </submittedName>
</protein>
<evidence type="ECO:0000313" key="1">
    <source>
        <dbReference type="EMBL" id="WVZ96809.1"/>
    </source>
</evidence>
<accession>A0AAQ3UQR4</accession>
<organism evidence="1 2">
    <name type="scientific">Paspalum notatum var. saurae</name>
    <dbReference type="NCBI Taxonomy" id="547442"/>
    <lineage>
        <taxon>Eukaryota</taxon>
        <taxon>Viridiplantae</taxon>
        <taxon>Streptophyta</taxon>
        <taxon>Embryophyta</taxon>
        <taxon>Tracheophyta</taxon>
        <taxon>Spermatophyta</taxon>
        <taxon>Magnoliopsida</taxon>
        <taxon>Liliopsida</taxon>
        <taxon>Poales</taxon>
        <taxon>Poaceae</taxon>
        <taxon>PACMAD clade</taxon>
        <taxon>Panicoideae</taxon>
        <taxon>Andropogonodae</taxon>
        <taxon>Paspaleae</taxon>
        <taxon>Paspalinae</taxon>
        <taxon>Paspalum</taxon>
    </lineage>
</organism>
<reference evidence="1 2" key="1">
    <citation type="submission" date="2024-02" db="EMBL/GenBank/DDBJ databases">
        <title>High-quality chromosome-scale genome assembly of Pensacola bahiagrass (Paspalum notatum Flugge var. saurae).</title>
        <authorList>
            <person name="Vega J.M."/>
            <person name="Podio M."/>
            <person name="Orjuela J."/>
            <person name="Siena L.A."/>
            <person name="Pessino S.C."/>
            <person name="Combes M.C."/>
            <person name="Mariac C."/>
            <person name="Albertini E."/>
            <person name="Pupilli F."/>
            <person name="Ortiz J.P.A."/>
            <person name="Leblanc O."/>
        </authorList>
    </citation>
    <scope>NUCLEOTIDE SEQUENCE [LARGE SCALE GENOMIC DNA]</scope>
    <source>
        <strain evidence="1">R1</strain>
        <tissue evidence="1">Leaf</tissue>
    </source>
</reference>
<keyword evidence="2" id="KW-1185">Reference proteome</keyword>
<gene>
    <name evidence="1" type="ORF">U9M48_042398</name>
</gene>
<dbReference type="EMBL" id="CP144754">
    <property type="protein sequence ID" value="WVZ96809.1"/>
    <property type="molecule type" value="Genomic_DNA"/>
</dbReference>
<dbReference type="AlphaFoldDB" id="A0AAQ3UQR4"/>
<sequence length="112" mass="12491">MGPVRVGPLCRLRSDIPWRRWYARRATSDLIGLLKLRLVRGVSPAIRDLQSSDSSSALASRTISAYTSTIFFRSSQGNAYCFMPPSNGQIKLISDMMLADLVPVSRRQMGLE</sequence>
<evidence type="ECO:0000313" key="2">
    <source>
        <dbReference type="Proteomes" id="UP001341281"/>
    </source>
</evidence>
<name>A0AAQ3UQR4_PASNO</name>
<proteinExistence type="predicted"/>
<dbReference type="Proteomes" id="UP001341281">
    <property type="component" value="Chromosome 10"/>
</dbReference>